<evidence type="ECO:0000256" key="1">
    <source>
        <dbReference type="SAM" id="MobiDB-lite"/>
    </source>
</evidence>
<proteinExistence type="predicted"/>
<comment type="caution">
    <text evidence="2">The sequence shown here is derived from an EMBL/GenBank/DDBJ whole genome shotgun (WGS) entry which is preliminary data.</text>
</comment>
<dbReference type="Proteomes" id="UP000053558">
    <property type="component" value="Unassembled WGS sequence"/>
</dbReference>
<protein>
    <submittedName>
        <fullName evidence="2">Uncharacterized protein</fullName>
    </submittedName>
</protein>
<accession>A0A5M3MVM3</accession>
<feature type="compositionally biased region" description="Polar residues" evidence="1">
    <location>
        <begin position="96"/>
        <end position="106"/>
    </location>
</feature>
<gene>
    <name evidence="2" type="ORF">CONPUDRAFT_89172</name>
</gene>
<dbReference type="AlphaFoldDB" id="A0A5M3MVM3"/>
<evidence type="ECO:0000313" key="2">
    <source>
        <dbReference type="EMBL" id="EIW83212.1"/>
    </source>
</evidence>
<keyword evidence="3" id="KW-1185">Reference proteome</keyword>
<name>A0A5M3MVM3_CONPW</name>
<reference evidence="3" key="1">
    <citation type="journal article" date="2012" name="Science">
        <title>The Paleozoic origin of enzymatic lignin decomposition reconstructed from 31 fungal genomes.</title>
        <authorList>
            <person name="Floudas D."/>
            <person name="Binder M."/>
            <person name="Riley R."/>
            <person name="Barry K."/>
            <person name="Blanchette R.A."/>
            <person name="Henrissat B."/>
            <person name="Martinez A.T."/>
            <person name="Otillar R."/>
            <person name="Spatafora J.W."/>
            <person name="Yadav J.S."/>
            <person name="Aerts A."/>
            <person name="Benoit I."/>
            <person name="Boyd A."/>
            <person name="Carlson A."/>
            <person name="Copeland A."/>
            <person name="Coutinho P.M."/>
            <person name="de Vries R.P."/>
            <person name="Ferreira P."/>
            <person name="Findley K."/>
            <person name="Foster B."/>
            <person name="Gaskell J."/>
            <person name="Glotzer D."/>
            <person name="Gorecki P."/>
            <person name="Heitman J."/>
            <person name="Hesse C."/>
            <person name="Hori C."/>
            <person name="Igarashi K."/>
            <person name="Jurgens J.A."/>
            <person name="Kallen N."/>
            <person name="Kersten P."/>
            <person name="Kohler A."/>
            <person name="Kuees U."/>
            <person name="Kumar T.K.A."/>
            <person name="Kuo A."/>
            <person name="LaButti K."/>
            <person name="Larrondo L.F."/>
            <person name="Lindquist E."/>
            <person name="Ling A."/>
            <person name="Lombard V."/>
            <person name="Lucas S."/>
            <person name="Lundell T."/>
            <person name="Martin R."/>
            <person name="McLaughlin D.J."/>
            <person name="Morgenstern I."/>
            <person name="Morin E."/>
            <person name="Murat C."/>
            <person name="Nagy L.G."/>
            <person name="Nolan M."/>
            <person name="Ohm R.A."/>
            <person name="Patyshakuliyeva A."/>
            <person name="Rokas A."/>
            <person name="Ruiz-Duenas F.J."/>
            <person name="Sabat G."/>
            <person name="Salamov A."/>
            <person name="Samejima M."/>
            <person name="Schmutz J."/>
            <person name="Slot J.C."/>
            <person name="St John F."/>
            <person name="Stenlid J."/>
            <person name="Sun H."/>
            <person name="Sun S."/>
            <person name="Syed K."/>
            <person name="Tsang A."/>
            <person name="Wiebenga A."/>
            <person name="Young D."/>
            <person name="Pisabarro A."/>
            <person name="Eastwood D.C."/>
            <person name="Martin F."/>
            <person name="Cullen D."/>
            <person name="Grigoriev I.V."/>
            <person name="Hibbett D.S."/>
        </authorList>
    </citation>
    <scope>NUCLEOTIDE SEQUENCE [LARGE SCALE GENOMIC DNA]</scope>
    <source>
        <strain evidence="3">RWD-64-598 SS2</strain>
    </source>
</reference>
<dbReference type="KEGG" id="cput:CONPUDRAFT_89172"/>
<sequence length="190" mass="20709">MSGQRGAIRRKANKVVYVANAEPDIVEIDEPPKKKMKKVKAFKLYGVSFPVIGAMRQEQMPPPPSGLHHPLNPSPSSSLTQPPDEASQVPPPTSGDHCQTSSRKRTLSTVTNVEQHPPTSALYPTQGQQVLTGSVLVHGPKLELNIPSSLVNLRNALEDIEHQGKVLTIQVRALRIQVDVIVQALQCAQQ</sequence>
<feature type="region of interest" description="Disordered" evidence="1">
    <location>
        <begin position="55"/>
        <end position="106"/>
    </location>
</feature>
<dbReference type="GeneID" id="19211308"/>
<evidence type="ECO:0000313" key="3">
    <source>
        <dbReference type="Proteomes" id="UP000053558"/>
    </source>
</evidence>
<dbReference type="EMBL" id="JH711576">
    <property type="protein sequence ID" value="EIW83212.1"/>
    <property type="molecule type" value="Genomic_DNA"/>
</dbReference>
<feature type="compositionally biased region" description="Low complexity" evidence="1">
    <location>
        <begin position="66"/>
        <end position="83"/>
    </location>
</feature>
<dbReference type="RefSeq" id="XP_007767035.1">
    <property type="nucleotide sequence ID" value="XM_007768845.1"/>
</dbReference>
<organism evidence="2 3">
    <name type="scientific">Coniophora puteana (strain RWD-64-598)</name>
    <name type="common">Brown rot fungus</name>
    <dbReference type="NCBI Taxonomy" id="741705"/>
    <lineage>
        <taxon>Eukaryota</taxon>
        <taxon>Fungi</taxon>
        <taxon>Dikarya</taxon>
        <taxon>Basidiomycota</taxon>
        <taxon>Agaricomycotina</taxon>
        <taxon>Agaricomycetes</taxon>
        <taxon>Agaricomycetidae</taxon>
        <taxon>Boletales</taxon>
        <taxon>Coniophorineae</taxon>
        <taxon>Coniophoraceae</taxon>
        <taxon>Coniophora</taxon>
    </lineage>
</organism>